<evidence type="ECO:0000313" key="3">
    <source>
        <dbReference type="Proteomes" id="UP001388673"/>
    </source>
</evidence>
<gene>
    <name evidence="2" type="ORF">IAR55_007075</name>
</gene>
<feature type="region of interest" description="Disordered" evidence="1">
    <location>
        <begin position="146"/>
        <end position="165"/>
    </location>
</feature>
<dbReference type="GeneID" id="92184333"/>
<comment type="caution">
    <text evidence="2">The sequence shown here is derived from an EMBL/GenBank/DDBJ whole genome shotgun (WGS) entry which is preliminary data.</text>
</comment>
<keyword evidence="3" id="KW-1185">Reference proteome</keyword>
<sequence>MALLQSDYNIAYNNLPSLTPQVMSSTVKDVWPEGVDDVSVEIDIPSFNFDWALDKEAKSGNSITTKSETDQASRLIASMSIKSGTSSLASPPSSSTPPPRLSHSARSSLSSAHLASLTDASTASASSLVPTPPGSGVSMREYAIQSHNTDSGGSGGSGRMYGGRRFQRVVSAPLSRQKPDADDMTAATAETSMVSLVTTFALTR</sequence>
<feature type="region of interest" description="Disordered" evidence="1">
    <location>
        <begin position="84"/>
        <end position="113"/>
    </location>
</feature>
<protein>
    <submittedName>
        <fullName evidence="2">Uncharacterized protein</fullName>
    </submittedName>
</protein>
<accession>A0AAW0YQ66</accession>
<dbReference type="Proteomes" id="UP001388673">
    <property type="component" value="Unassembled WGS sequence"/>
</dbReference>
<evidence type="ECO:0000313" key="2">
    <source>
        <dbReference type="EMBL" id="KAK8843418.1"/>
    </source>
</evidence>
<dbReference type="AlphaFoldDB" id="A0AAW0YQ66"/>
<feature type="compositionally biased region" description="Low complexity" evidence="1">
    <location>
        <begin position="101"/>
        <end position="113"/>
    </location>
</feature>
<dbReference type="EMBL" id="JBCAWK010000015">
    <property type="protein sequence ID" value="KAK8843418.1"/>
    <property type="molecule type" value="Genomic_DNA"/>
</dbReference>
<feature type="compositionally biased region" description="Gly residues" evidence="1">
    <location>
        <begin position="152"/>
        <end position="161"/>
    </location>
</feature>
<feature type="compositionally biased region" description="Low complexity" evidence="1">
    <location>
        <begin position="84"/>
        <end position="93"/>
    </location>
</feature>
<evidence type="ECO:0000256" key="1">
    <source>
        <dbReference type="SAM" id="MobiDB-lite"/>
    </source>
</evidence>
<name>A0AAW0YQ66_9TREE</name>
<proteinExistence type="predicted"/>
<dbReference type="RefSeq" id="XP_066799366.1">
    <property type="nucleotide sequence ID" value="XM_066950151.1"/>
</dbReference>
<dbReference type="KEGG" id="kne:92184333"/>
<reference evidence="2 3" key="1">
    <citation type="journal article" date="2024" name="bioRxiv">
        <title>Comparative genomics of Cryptococcus and Kwoniella reveals pathogenesis evolution and contrasting karyotype dynamics via intercentromeric recombination or chromosome fusion.</title>
        <authorList>
            <person name="Coelho M.A."/>
            <person name="David-Palma M."/>
            <person name="Shea T."/>
            <person name="Bowers K."/>
            <person name="McGinley-Smith S."/>
            <person name="Mohammad A.W."/>
            <person name="Gnirke A."/>
            <person name="Yurkov A.M."/>
            <person name="Nowrousian M."/>
            <person name="Sun S."/>
            <person name="Cuomo C.A."/>
            <person name="Heitman J."/>
        </authorList>
    </citation>
    <scope>NUCLEOTIDE SEQUENCE [LARGE SCALE GENOMIC DNA]</scope>
    <source>
        <strain evidence="2 3">CBS 13917</strain>
    </source>
</reference>
<organism evidence="2 3">
    <name type="scientific">Kwoniella newhampshirensis</name>
    <dbReference type="NCBI Taxonomy" id="1651941"/>
    <lineage>
        <taxon>Eukaryota</taxon>
        <taxon>Fungi</taxon>
        <taxon>Dikarya</taxon>
        <taxon>Basidiomycota</taxon>
        <taxon>Agaricomycotina</taxon>
        <taxon>Tremellomycetes</taxon>
        <taxon>Tremellales</taxon>
        <taxon>Cryptococcaceae</taxon>
        <taxon>Kwoniella</taxon>
    </lineage>
</organism>